<evidence type="ECO:0000256" key="3">
    <source>
        <dbReference type="ARBA" id="ARBA00023125"/>
    </source>
</evidence>
<evidence type="ECO:0000256" key="2">
    <source>
        <dbReference type="ARBA" id="ARBA00023015"/>
    </source>
</evidence>
<evidence type="ECO:0000313" key="8">
    <source>
        <dbReference type="EMBL" id="KAG1770357.1"/>
    </source>
</evidence>
<sequence length="963" mass="106258">MESTTVRDPANDSQSVPQQPNPQSAKPSSRKTRQKKQTNSSESSRPAPNSSNSRRPSGRRSNNNATSTVENPQSTSTAARPTTDQHQQDAARFRGIPLPSYPAPLHYMMNHNYHPMNPSPFTQQHPSGGYAPTSSVNGATGPGMPSHSSQYYPMHPAYPPAPHGYAPYYPQQMMIYGAPRPSSSVPEQPQPSNAPSPVPASAPAVIGKRKRKLEPSRSKVTVEKDSDQEGPSGSDVPAKRSTPTATTPTASDSKKRTKTQRACDSCRSRKIRCDVLPESEPPLCQHCKQYGFECTFFLPITETRFKKKKLEEEAAEKEKEKSTDTRRNTLSPQAESGDRRVLGPTAAVHLLHSQPIISSRIYESYDQRYHHTWEVSKNGDGVISVHNVPEDEKQVSHPKPIDLRLEPEVLQNLLNAYFNEIAPLLPVVSQAEFLANPSPSPILLYSMCLVAAARREVPQHVFDSIRYAVNGVIKAEDVLSTASITNVQALLILSMVGDSHSQFVPNALSALWIRLGTAIRMAQDLGLHRAESVKQNVELRRRLWGACVICDRWTSLTYGHPYMIDVQDCDARLPSSGDPNDLYMDELVRLSVILGRVLKTIYSPSGLMFTTDDMLYSLLSDLESWKKTLPENLQYRGSDTPQDAGLLHLLYCSVCMIFWRVFMRISYACPAHLKFGLTVETWTSLVRLTSESIDWLDTHERMYDVWLLVPYAATSCALVQYHTWARRQDAEAAAKLRKLRDCVRRWEGSISPDHMSARRKTAEIIALLYEATQGPPLPLDQPPLLNPTGGVKGKRALSGLEYKKDPSRPGGGFFVAHGEARSGDYEDLPRGTIVTSSDEEAEGEATENSQRRGSSMVTITPLPSARGDGASFPNMNPALNSVKSDAPSSVQVLNVLDVPQASNTLEQFAMADVGLLEGIPGGMFDWGQWDSFFSRFNPSVAGVENVGGQRQTGVNAPSIIGSV</sequence>
<feature type="compositionally biased region" description="Low complexity" evidence="6">
    <location>
        <begin position="39"/>
        <end position="64"/>
    </location>
</feature>
<dbReference type="SMART" id="SM00066">
    <property type="entry name" value="GAL4"/>
    <property type="match status" value="1"/>
</dbReference>
<organism evidence="8 9">
    <name type="scientific">Suillus placidus</name>
    <dbReference type="NCBI Taxonomy" id="48579"/>
    <lineage>
        <taxon>Eukaryota</taxon>
        <taxon>Fungi</taxon>
        <taxon>Dikarya</taxon>
        <taxon>Basidiomycota</taxon>
        <taxon>Agaricomycotina</taxon>
        <taxon>Agaricomycetes</taxon>
        <taxon>Agaricomycetidae</taxon>
        <taxon>Boletales</taxon>
        <taxon>Suillineae</taxon>
        <taxon>Suillaceae</taxon>
        <taxon>Suillus</taxon>
    </lineage>
</organism>
<evidence type="ECO:0000256" key="6">
    <source>
        <dbReference type="SAM" id="MobiDB-lite"/>
    </source>
</evidence>
<dbReference type="GO" id="GO:0000981">
    <property type="term" value="F:DNA-binding transcription factor activity, RNA polymerase II-specific"/>
    <property type="evidence" value="ECO:0007669"/>
    <property type="project" value="InterPro"/>
</dbReference>
<dbReference type="PANTHER" id="PTHR31668">
    <property type="entry name" value="GLUCOSE TRANSPORT TRANSCRIPTION REGULATOR RGT1-RELATED-RELATED"/>
    <property type="match status" value="1"/>
</dbReference>
<evidence type="ECO:0000256" key="5">
    <source>
        <dbReference type="ARBA" id="ARBA00023242"/>
    </source>
</evidence>
<dbReference type="InterPro" id="IPR007219">
    <property type="entry name" value="XnlR_reg_dom"/>
</dbReference>
<dbReference type="CDD" id="cd00067">
    <property type="entry name" value="GAL4"/>
    <property type="match status" value="1"/>
</dbReference>
<gene>
    <name evidence="8" type="ORF">EV702DRAFT_1139077</name>
</gene>
<comment type="caution">
    <text evidence="8">The sequence shown here is derived from an EMBL/GenBank/DDBJ whole genome shotgun (WGS) entry which is preliminary data.</text>
</comment>
<dbReference type="Pfam" id="PF00172">
    <property type="entry name" value="Zn_clus"/>
    <property type="match status" value="1"/>
</dbReference>
<dbReference type="InterPro" id="IPR036864">
    <property type="entry name" value="Zn2-C6_fun-type_DNA-bd_sf"/>
</dbReference>
<feature type="region of interest" description="Disordered" evidence="6">
    <location>
        <begin position="116"/>
        <end position="144"/>
    </location>
</feature>
<dbReference type="GO" id="GO:0003677">
    <property type="term" value="F:DNA binding"/>
    <property type="evidence" value="ECO:0007669"/>
    <property type="project" value="UniProtKB-KW"/>
</dbReference>
<feature type="compositionally biased region" description="Basic and acidic residues" evidence="6">
    <location>
        <begin position="213"/>
        <end position="227"/>
    </location>
</feature>
<dbReference type="PROSITE" id="PS50048">
    <property type="entry name" value="ZN2_CY6_FUNGAL_2"/>
    <property type="match status" value="1"/>
</dbReference>
<keyword evidence="1" id="KW-0479">Metal-binding</keyword>
<feature type="compositionally biased region" description="Polar residues" evidence="6">
    <location>
        <begin position="119"/>
        <end position="138"/>
    </location>
</feature>
<dbReference type="Pfam" id="PF04082">
    <property type="entry name" value="Fungal_trans"/>
    <property type="match status" value="1"/>
</dbReference>
<dbReference type="SUPFAM" id="SSF57701">
    <property type="entry name" value="Zn2/Cys6 DNA-binding domain"/>
    <property type="match status" value="1"/>
</dbReference>
<dbReference type="GO" id="GO:0006351">
    <property type="term" value="P:DNA-templated transcription"/>
    <property type="evidence" value="ECO:0007669"/>
    <property type="project" value="InterPro"/>
</dbReference>
<feature type="domain" description="Zn(2)-C6 fungal-type" evidence="7">
    <location>
        <begin position="262"/>
        <end position="296"/>
    </location>
</feature>
<dbReference type="PANTHER" id="PTHR31668:SF26">
    <property type="entry name" value="GLUCOSE TRANSPORT TRANSCRIPTION REGULATOR RGT1-RELATED"/>
    <property type="match status" value="1"/>
</dbReference>
<proteinExistence type="predicted"/>
<feature type="region of interest" description="Disordered" evidence="6">
    <location>
        <begin position="825"/>
        <end position="855"/>
    </location>
</feature>
<dbReference type="CDD" id="cd12148">
    <property type="entry name" value="fungal_TF_MHR"/>
    <property type="match status" value="1"/>
</dbReference>
<dbReference type="InterPro" id="IPR001138">
    <property type="entry name" value="Zn2Cys6_DnaBD"/>
</dbReference>
<dbReference type="InterPro" id="IPR050797">
    <property type="entry name" value="Carb_Metab_Trans_Reg"/>
</dbReference>
<reference evidence="8" key="1">
    <citation type="journal article" date="2020" name="New Phytol.">
        <title>Comparative genomics reveals dynamic genome evolution in host specialist ectomycorrhizal fungi.</title>
        <authorList>
            <person name="Lofgren L.A."/>
            <person name="Nguyen N.H."/>
            <person name="Vilgalys R."/>
            <person name="Ruytinx J."/>
            <person name="Liao H.L."/>
            <person name="Branco S."/>
            <person name="Kuo A."/>
            <person name="LaButti K."/>
            <person name="Lipzen A."/>
            <person name="Andreopoulos W."/>
            <person name="Pangilinan J."/>
            <person name="Riley R."/>
            <person name="Hundley H."/>
            <person name="Na H."/>
            <person name="Barry K."/>
            <person name="Grigoriev I.V."/>
            <person name="Stajich J.E."/>
            <person name="Kennedy P.G."/>
        </authorList>
    </citation>
    <scope>NUCLEOTIDE SEQUENCE</scope>
    <source>
        <strain evidence="8">DOB743</strain>
    </source>
</reference>
<keyword evidence="2" id="KW-0805">Transcription regulation</keyword>
<feature type="region of interest" description="Disordered" evidence="6">
    <location>
        <begin position="1"/>
        <end position="89"/>
    </location>
</feature>
<dbReference type="OrthoDB" id="4161332at2759"/>
<evidence type="ECO:0000256" key="1">
    <source>
        <dbReference type="ARBA" id="ARBA00022723"/>
    </source>
</evidence>
<feature type="compositionally biased region" description="Polar residues" evidence="6">
    <location>
        <begin position="65"/>
        <end position="85"/>
    </location>
</feature>
<dbReference type="Gene3D" id="4.10.240.10">
    <property type="entry name" value="Zn(2)-C6 fungal-type DNA-binding domain"/>
    <property type="match status" value="1"/>
</dbReference>
<keyword evidence="9" id="KW-1185">Reference proteome</keyword>
<dbReference type="GO" id="GO:0008270">
    <property type="term" value="F:zinc ion binding"/>
    <property type="evidence" value="ECO:0007669"/>
    <property type="project" value="InterPro"/>
</dbReference>
<dbReference type="AlphaFoldDB" id="A0A9P7CXB6"/>
<feature type="region of interest" description="Disordered" evidence="6">
    <location>
        <begin position="179"/>
        <end position="263"/>
    </location>
</feature>
<feature type="compositionally biased region" description="Low complexity" evidence="6">
    <location>
        <begin position="239"/>
        <end position="251"/>
    </location>
</feature>
<dbReference type="PROSITE" id="PS00463">
    <property type="entry name" value="ZN2_CY6_FUNGAL_1"/>
    <property type="match status" value="1"/>
</dbReference>
<keyword evidence="4" id="KW-0804">Transcription</keyword>
<evidence type="ECO:0000313" key="9">
    <source>
        <dbReference type="Proteomes" id="UP000714275"/>
    </source>
</evidence>
<keyword evidence="3" id="KW-0238">DNA-binding</keyword>
<feature type="compositionally biased region" description="Pro residues" evidence="6">
    <location>
        <begin position="188"/>
        <end position="200"/>
    </location>
</feature>
<accession>A0A9P7CXB6</accession>
<protein>
    <submittedName>
        <fullName evidence="8">Fungal-specific transcription factor domain-containing protein</fullName>
    </submittedName>
</protein>
<dbReference type="EMBL" id="JABBWD010000065">
    <property type="protein sequence ID" value="KAG1770357.1"/>
    <property type="molecule type" value="Genomic_DNA"/>
</dbReference>
<name>A0A9P7CXB6_9AGAM</name>
<feature type="compositionally biased region" description="Polar residues" evidence="6">
    <location>
        <begin position="846"/>
        <end position="855"/>
    </location>
</feature>
<feature type="region of interest" description="Disordered" evidence="6">
    <location>
        <begin position="314"/>
        <end position="339"/>
    </location>
</feature>
<dbReference type="SMART" id="SM00906">
    <property type="entry name" value="Fungal_trans"/>
    <property type="match status" value="1"/>
</dbReference>
<dbReference type="Proteomes" id="UP000714275">
    <property type="component" value="Unassembled WGS sequence"/>
</dbReference>
<keyword evidence="5" id="KW-0539">Nucleus</keyword>
<evidence type="ECO:0000259" key="7">
    <source>
        <dbReference type="PROSITE" id="PS50048"/>
    </source>
</evidence>
<feature type="compositionally biased region" description="Basic and acidic residues" evidence="6">
    <location>
        <begin position="314"/>
        <end position="327"/>
    </location>
</feature>
<evidence type="ECO:0000256" key="4">
    <source>
        <dbReference type="ARBA" id="ARBA00023163"/>
    </source>
</evidence>
<feature type="compositionally biased region" description="Low complexity" evidence="6">
    <location>
        <begin position="13"/>
        <end position="24"/>
    </location>
</feature>